<dbReference type="Proteomes" id="UP000424462">
    <property type="component" value="Chromosome"/>
</dbReference>
<evidence type="ECO:0000313" key="1">
    <source>
        <dbReference type="EMBL" id="QGU07994.1"/>
    </source>
</evidence>
<protein>
    <submittedName>
        <fullName evidence="1">Uncharacterized protein</fullName>
    </submittedName>
</protein>
<name>A0A6B8W3A0_9CORY</name>
<dbReference type="RefSeq" id="WP_156231423.1">
    <property type="nucleotide sequence ID" value="NZ_CP046455.1"/>
</dbReference>
<dbReference type="EMBL" id="CP046455">
    <property type="protein sequence ID" value="QGU07994.1"/>
    <property type="molecule type" value="Genomic_DNA"/>
</dbReference>
<dbReference type="KEGG" id="cok:COCCU_10375"/>
<proteinExistence type="predicted"/>
<dbReference type="AlphaFoldDB" id="A0A6B8W3A0"/>
<sequence>MTAVIFNSVQARIHQEKDPVRRARLGQFIVEVMRHMPQLTLSQAASTALQTADAVEFHTHEDHPSLVQMIQGLQVRSAMEWHAFGYEPKEDAVPITLDTPRENPGKAPVPPQAEAYYLKEHTRRAPQLNEGANPVLHLPSYRDAATAWRKRLGYRTEPNMSYMEFGAGRPVRRIEMLGNLWKIGAVATWEREWEGQTSWCNITHEPESGDQPFPMMSELDCWYHLRIHHSVERDGFAEIARCLGEIFTGYLSQLWEGAEQVKPGKLLGAESEAAGYIALERLWVPMRSRRTSWYHDFIAGKPMPEEFRWDIVVAAAEQIEDLLRGDTEPVVAA</sequence>
<keyword evidence="2" id="KW-1185">Reference proteome</keyword>
<evidence type="ECO:0000313" key="2">
    <source>
        <dbReference type="Proteomes" id="UP000424462"/>
    </source>
</evidence>
<accession>A0A6B8W3A0</accession>
<organism evidence="1 2">
    <name type="scientific">Corynebacterium occultum</name>
    <dbReference type="NCBI Taxonomy" id="2675219"/>
    <lineage>
        <taxon>Bacteria</taxon>
        <taxon>Bacillati</taxon>
        <taxon>Actinomycetota</taxon>
        <taxon>Actinomycetes</taxon>
        <taxon>Mycobacteriales</taxon>
        <taxon>Corynebacteriaceae</taxon>
        <taxon>Corynebacterium</taxon>
    </lineage>
</organism>
<reference evidence="1 2" key="1">
    <citation type="submission" date="2019-11" db="EMBL/GenBank/DDBJ databases">
        <title>Complete genome sequence of Corynebacterium kalinowskii 1959, a novel Corynebacterium species isolated from soil of a small paddock in Vilsendorf, Germany.</title>
        <authorList>
            <person name="Schaffert L."/>
            <person name="Ruwe M."/>
            <person name="Milse J."/>
            <person name="Hanuschka K."/>
            <person name="Ortseifen V."/>
            <person name="Droste J."/>
            <person name="Brandt D."/>
            <person name="Schlueter L."/>
            <person name="Kutter Y."/>
            <person name="Vinke S."/>
            <person name="Viehoefer P."/>
            <person name="Jacob L."/>
            <person name="Luebke N.-C."/>
            <person name="Schulte-Berndt E."/>
            <person name="Hain C."/>
            <person name="Linder M."/>
            <person name="Schmidt P."/>
            <person name="Wollenschlaeger L."/>
            <person name="Luttermann T."/>
            <person name="Thieme E."/>
            <person name="Hassa J."/>
            <person name="Haak M."/>
            <person name="Wittchen M."/>
            <person name="Mentz A."/>
            <person name="Persicke M."/>
            <person name="Busche T."/>
            <person name="Ruckert C."/>
        </authorList>
    </citation>
    <scope>NUCLEOTIDE SEQUENCE [LARGE SCALE GENOMIC DNA]</scope>
    <source>
        <strain evidence="1 2">2039</strain>
    </source>
</reference>
<gene>
    <name evidence="1" type="ORF">COCCU_10375</name>
</gene>